<keyword evidence="5" id="KW-1185">Reference proteome</keyword>
<dbReference type="Proteomes" id="UP000301309">
    <property type="component" value="Unassembled WGS sequence"/>
</dbReference>
<evidence type="ECO:0000259" key="3">
    <source>
        <dbReference type="PROSITE" id="PS52004"/>
    </source>
</evidence>
<sequence>MIRAALAGAGLSPADVHALEAHGTGTRLGDPIEAQAVLATYGQNREHPLLLGSLKSNIGHAQAAAGVGGVIKMVMALQHDRLPRTLHIDRPTPLVDWDSGAVRLLTEPAPWPDTRGPRRAAVSSFGISGTNAHAIIEQAPAAEPAEPVPATAPLTLTSVPLVVSGRTPEALRAQSGRLSAALTDDADLTAFGASLALARTAFEHRAVLLGRSARELRTGLAALARDEPDSTATRATAGPRKIVFVFPGQGPQWAGMAVDLLGTSPVFAQAMADCERALAPTWTSRSSTWCVPGSSTGPRPCNRSCSR</sequence>
<comment type="caution">
    <text evidence="4">The sequence shown here is derived from an EMBL/GenBank/DDBJ whole genome shotgun (WGS) entry which is preliminary data.</text>
</comment>
<dbReference type="InterPro" id="IPR020841">
    <property type="entry name" value="PKS_Beta-ketoAc_synthase_dom"/>
</dbReference>
<evidence type="ECO:0000313" key="4">
    <source>
        <dbReference type="EMBL" id="GDY50059.1"/>
    </source>
</evidence>
<evidence type="ECO:0000256" key="2">
    <source>
        <dbReference type="ARBA" id="ARBA00023268"/>
    </source>
</evidence>
<dbReference type="InterPro" id="IPR014043">
    <property type="entry name" value="Acyl_transferase_dom"/>
</dbReference>
<dbReference type="SUPFAM" id="SSF52151">
    <property type="entry name" value="FabD/lysophospholipase-like"/>
    <property type="match status" value="1"/>
</dbReference>
<dbReference type="Pfam" id="PF16197">
    <property type="entry name" value="KAsynt_C_assoc"/>
    <property type="match status" value="1"/>
</dbReference>
<dbReference type="InterPro" id="IPR016039">
    <property type="entry name" value="Thiolase-like"/>
</dbReference>
<keyword evidence="1" id="KW-0808">Transferase</keyword>
<dbReference type="Gene3D" id="3.30.70.3290">
    <property type="match status" value="1"/>
</dbReference>
<dbReference type="SUPFAM" id="SSF53901">
    <property type="entry name" value="Thiolase-like"/>
    <property type="match status" value="1"/>
</dbReference>
<dbReference type="Pfam" id="PF00698">
    <property type="entry name" value="Acyl_transf_1"/>
    <property type="match status" value="1"/>
</dbReference>
<keyword evidence="2" id="KW-0511">Multifunctional enzyme</keyword>
<evidence type="ECO:0000256" key="1">
    <source>
        <dbReference type="ARBA" id="ARBA00022679"/>
    </source>
</evidence>
<dbReference type="Gene3D" id="3.40.366.10">
    <property type="entry name" value="Malonyl-Coenzyme A Acyl Carrier Protein, domain 2"/>
    <property type="match status" value="1"/>
</dbReference>
<evidence type="ECO:0000313" key="5">
    <source>
        <dbReference type="Proteomes" id="UP000301309"/>
    </source>
</evidence>
<dbReference type="GO" id="GO:0006633">
    <property type="term" value="P:fatty acid biosynthetic process"/>
    <property type="evidence" value="ECO:0007669"/>
    <property type="project" value="TreeGrafter"/>
</dbReference>
<dbReference type="InterPro" id="IPR016035">
    <property type="entry name" value="Acyl_Trfase/lysoPLipase"/>
</dbReference>
<proteinExistence type="predicted"/>
<dbReference type="PANTHER" id="PTHR43775">
    <property type="entry name" value="FATTY ACID SYNTHASE"/>
    <property type="match status" value="1"/>
</dbReference>
<dbReference type="InterPro" id="IPR014031">
    <property type="entry name" value="Ketoacyl_synth_C"/>
</dbReference>
<dbReference type="Gene3D" id="3.40.47.10">
    <property type="match status" value="1"/>
</dbReference>
<dbReference type="InterPro" id="IPR001227">
    <property type="entry name" value="Ac_transferase_dom_sf"/>
</dbReference>
<gene>
    <name evidence="4" type="ORF">SVIO_006820</name>
</gene>
<dbReference type="InterPro" id="IPR050091">
    <property type="entry name" value="PKS_NRPS_Biosynth_Enz"/>
</dbReference>
<dbReference type="SMART" id="SM00825">
    <property type="entry name" value="PKS_KS"/>
    <property type="match status" value="1"/>
</dbReference>
<dbReference type="AlphaFoldDB" id="A0A4D4KW36"/>
<accession>A0A4D4KW36</accession>
<protein>
    <recommendedName>
        <fullName evidence="3">Ketosynthase family 3 (KS3) domain-containing protein</fullName>
    </recommendedName>
</protein>
<feature type="domain" description="Ketosynthase family 3 (KS3)" evidence="3">
    <location>
        <begin position="1"/>
        <end position="138"/>
    </location>
</feature>
<dbReference type="CDD" id="cd00833">
    <property type="entry name" value="PKS"/>
    <property type="match status" value="1"/>
</dbReference>
<dbReference type="Pfam" id="PF02801">
    <property type="entry name" value="Ketoacyl-synt_C"/>
    <property type="match status" value="1"/>
</dbReference>
<dbReference type="EMBL" id="BJHW01000001">
    <property type="protein sequence ID" value="GDY50059.1"/>
    <property type="molecule type" value="Genomic_DNA"/>
</dbReference>
<dbReference type="PANTHER" id="PTHR43775:SF51">
    <property type="entry name" value="INACTIVE PHENOLPHTHIOCEROL SYNTHESIS POLYKETIDE SYNTHASE TYPE I PKS1-RELATED"/>
    <property type="match status" value="1"/>
</dbReference>
<dbReference type="InterPro" id="IPR032821">
    <property type="entry name" value="PKS_assoc"/>
</dbReference>
<dbReference type="PROSITE" id="PS52004">
    <property type="entry name" value="KS3_2"/>
    <property type="match status" value="1"/>
</dbReference>
<organism evidence="4 5">
    <name type="scientific">Streptomyces violaceusniger</name>
    <dbReference type="NCBI Taxonomy" id="68280"/>
    <lineage>
        <taxon>Bacteria</taxon>
        <taxon>Bacillati</taxon>
        <taxon>Actinomycetota</taxon>
        <taxon>Actinomycetes</taxon>
        <taxon>Kitasatosporales</taxon>
        <taxon>Streptomycetaceae</taxon>
        <taxon>Streptomyces</taxon>
        <taxon>Streptomyces violaceusniger group</taxon>
    </lineage>
</organism>
<dbReference type="GO" id="GO:0004312">
    <property type="term" value="F:fatty acid synthase activity"/>
    <property type="evidence" value="ECO:0007669"/>
    <property type="project" value="TreeGrafter"/>
</dbReference>
<reference evidence="4 5" key="1">
    <citation type="journal article" date="2020" name="Int. J. Syst. Evol. Microbiol.">
        <title>Reclassification of Streptomyces castelarensis and Streptomyces sporoclivatus as later heterotypic synonyms of Streptomyces antimycoticus.</title>
        <authorList>
            <person name="Komaki H."/>
            <person name="Tamura T."/>
        </authorList>
    </citation>
    <scope>NUCLEOTIDE SEQUENCE [LARGE SCALE GENOMIC DNA]</scope>
    <source>
        <strain evidence="4 5">NBRC 13459</strain>
    </source>
</reference>
<name>A0A4D4KW36_STRVO</name>